<feature type="coiled-coil region" evidence="6">
    <location>
        <begin position="170"/>
        <end position="197"/>
    </location>
</feature>
<dbReference type="InterPro" id="IPR043145">
    <property type="entry name" value="Znf_ZZ_sf"/>
</dbReference>
<name>A0ABD1FUW5_SALDI</name>
<evidence type="ECO:0000259" key="7">
    <source>
        <dbReference type="PROSITE" id="PS50222"/>
    </source>
</evidence>
<proteinExistence type="predicted"/>
<dbReference type="InterPro" id="IPR011992">
    <property type="entry name" value="EF-hand-dom_pair"/>
</dbReference>
<dbReference type="GO" id="GO:0008270">
    <property type="term" value="F:zinc ion binding"/>
    <property type="evidence" value="ECO:0007669"/>
    <property type="project" value="UniProtKB-KW"/>
</dbReference>
<dbReference type="PROSITE" id="PS00018">
    <property type="entry name" value="EF_HAND_1"/>
    <property type="match status" value="4"/>
</dbReference>
<evidence type="ECO:0000256" key="1">
    <source>
        <dbReference type="ARBA" id="ARBA00022723"/>
    </source>
</evidence>
<dbReference type="InterPro" id="IPR002048">
    <property type="entry name" value="EF_hand_dom"/>
</dbReference>
<keyword evidence="6" id="KW-0175">Coiled coil</keyword>
<accession>A0ABD1FUW5</accession>
<organism evidence="8 9">
    <name type="scientific">Salvia divinorum</name>
    <name type="common">Maria pastora</name>
    <name type="synonym">Diviner's sage</name>
    <dbReference type="NCBI Taxonomy" id="28513"/>
    <lineage>
        <taxon>Eukaryota</taxon>
        <taxon>Viridiplantae</taxon>
        <taxon>Streptophyta</taxon>
        <taxon>Embryophyta</taxon>
        <taxon>Tracheophyta</taxon>
        <taxon>Spermatophyta</taxon>
        <taxon>Magnoliopsida</taxon>
        <taxon>eudicotyledons</taxon>
        <taxon>Gunneridae</taxon>
        <taxon>Pentapetalae</taxon>
        <taxon>asterids</taxon>
        <taxon>lamiids</taxon>
        <taxon>Lamiales</taxon>
        <taxon>Lamiaceae</taxon>
        <taxon>Nepetoideae</taxon>
        <taxon>Mentheae</taxon>
        <taxon>Salviinae</taxon>
        <taxon>Salvia</taxon>
        <taxon>Salvia subgen. Calosphace</taxon>
    </lineage>
</organism>
<evidence type="ECO:0000256" key="4">
    <source>
        <dbReference type="ARBA" id="ARBA00022833"/>
    </source>
</evidence>
<dbReference type="InterPro" id="IPR018247">
    <property type="entry name" value="EF_Hand_1_Ca_BS"/>
</dbReference>
<dbReference type="CDD" id="cd00051">
    <property type="entry name" value="EFh"/>
    <property type="match status" value="2"/>
</dbReference>
<keyword evidence="3" id="KW-0863">Zinc-finger</keyword>
<dbReference type="EMBL" id="JBEAFC010000011">
    <property type="protein sequence ID" value="KAL1535624.1"/>
    <property type="molecule type" value="Genomic_DNA"/>
</dbReference>
<dbReference type="PROSITE" id="PS50222">
    <property type="entry name" value="EF_HAND_2"/>
    <property type="match status" value="3"/>
</dbReference>
<comment type="caution">
    <text evidence="8">The sequence shown here is derived from an EMBL/GenBank/DDBJ whole genome shotgun (WGS) entry which is preliminary data.</text>
</comment>
<dbReference type="Pfam" id="PF13499">
    <property type="entry name" value="EF-hand_7"/>
    <property type="match status" value="1"/>
</dbReference>
<feature type="domain" description="EF-hand" evidence="7">
    <location>
        <begin position="18"/>
        <end position="53"/>
    </location>
</feature>
<dbReference type="Proteomes" id="UP001567538">
    <property type="component" value="Unassembled WGS sequence"/>
</dbReference>
<reference evidence="8 9" key="1">
    <citation type="submission" date="2024-06" db="EMBL/GenBank/DDBJ databases">
        <title>A chromosome level genome sequence of Diviner's sage (Salvia divinorum).</title>
        <authorList>
            <person name="Ford S.A."/>
            <person name="Ro D.-K."/>
            <person name="Ness R.W."/>
            <person name="Phillips M.A."/>
        </authorList>
    </citation>
    <scope>NUCLEOTIDE SEQUENCE [LARGE SCALE GENOMIC DNA]</scope>
    <source>
        <strain evidence="8">SAF-2024a</strain>
        <tissue evidence="8">Leaf</tissue>
    </source>
</reference>
<evidence type="ECO:0000256" key="3">
    <source>
        <dbReference type="ARBA" id="ARBA00022771"/>
    </source>
</evidence>
<keyword evidence="5" id="KW-0106">Calcium</keyword>
<dbReference type="SUPFAM" id="SSF57850">
    <property type="entry name" value="RING/U-box"/>
    <property type="match status" value="2"/>
</dbReference>
<evidence type="ECO:0000313" key="8">
    <source>
        <dbReference type="EMBL" id="KAL1535624.1"/>
    </source>
</evidence>
<keyword evidence="2" id="KW-0677">Repeat</keyword>
<dbReference type="PANTHER" id="PTHR10827:SF98">
    <property type="entry name" value="45 KDA CALCIUM-BINDING PROTEIN"/>
    <property type="match status" value="1"/>
</dbReference>
<feature type="domain" description="EF-hand" evidence="7">
    <location>
        <begin position="243"/>
        <end position="270"/>
    </location>
</feature>
<dbReference type="Gene3D" id="1.10.238.10">
    <property type="entry name" value="EF-hand"/>
    <property type="match status" value="2"/>
</dbReference>
<dbReference type="SMART" id="SM00291">
    <property type="entry name" value="ZnF_ZZ"/>
    <property type="match status" value="2"/>
</dbReference>
<keyword evidence="4" id="KW-0862">Zinc</keyword>
<sequence>MEGMREIARSYYERASEAEKKSIQQSFAKLDINGDGKISLREFKKTVSSWLCEEAVFKKFDDRFMKPTWFGRCAAVPARSLSFDENGDGRLDFGEFLCLDYMEKKVDIARCSGCWKLLVGPYFSCLLCLGRGADTYDLCCTCYRRGGGSSHEHSEQHMMDHHSLLMLFRNRSADVEKAQYRKEMEELREIAKAHYEASPPRVRALAHEFYRSMDSDGDGRVDVSEFLAFMRDEGYPYMQNPCFFEELDVDRNGTLDFFEVMTLYYIIKSGRPFCDCCARFIPGIFFSCVECYKNPRISFDLCRDCYRTGRSDHNHGGRAQFLDNHTLLQAMRDSALGVTLHEAGNRPTNGVYPSNSNWGKTKLALEVFEKAVDIGILVAGSTLCTIL</sequence>
<dbReference type="SUPFAM" id="SSF47473">
    <property type="entry name" value="EF-hand"/>
    <property type="match status" value="1"/>
</dbReference>
<keyword evidence="1" id="KW-0479">Metal-binding</keyword>
<dbReference type="Pfam" id="PF13202">
    <property type="entry name" value="EF-hand_5"/>
    <property type="match status" value="1"/>
</dbReference>
<protein>
    <recommendedName>
        <fullName evidence="7">EF-hand domain-containing protein</fullName>
    </recommendedName>
</protein>
<evidence type="ECO:0000256" key="5">
    <source>
        <dbReference type="ARBA" id="ARBA00022837"/>
    </source>
</evidence>
<dbReference type="PANTHER" id="PTHR10827">
    <property type="entry name" value="RETICULOCALBIN"/>
    <property type="match status" value="1"/>
</dbReference>
<dbReference type="SMART" id="SM00054">
    <property type="entry name" value="EFh"/>
    <property type="match status" value="3"/>
</dbReference>
<evidence type="ECO:0000313" key="9">
    <source>
        <dbReference type="Proteomes" id="UP001567538"/>
    </source>
</evidence>
<dbReference type="Gene3D" id="3.30.60.90">
    <property type="match status" value="2"/>
</dbReference>
<feature type="domain" description="EF-hand" evidence="7">
    <location>
        <begin position="201"/>
        <end position="236"/>
    </location>
</feature>
<gene>
    <name evidence="8" type="ORF">AAHA92_28383</name>
</gene>
<keyword evidence="9" id="KW-1185">Reference proteome</keyword>
<evidence type="ECO:0000256" key="2">
    <source>
        <dbReference type="ARBA" id="ARBA00022737"/>
    </source>
</evidence>
<dbReference type="InterPro" id="IPR000433">
    <property type="entry name" value="Znf_ZZ"/>
</dbReference>
<evidence type="ECO:0000256" key="6">
    <source>
        <dbReference type="SAM" id="Coils"/>
    </source>
</evidence>
<dbReference type="AlphaFoldDB" id="A0ABD1FUW5"/>